<dbReference type="InterPro" id="IPR013087">
    <property type="entry name" value="Znf_C2H2_type"/>
</dbReference>
<evidence type="ECO:0000256" key="1">
    <source>
        <dbReference type="PROSITE-ProRule" id="PRU00042"/>
    </source>
</evidence>
<dbReference type="PROSITE" id="PS00028">
    <property type="entry name" value="ZINC_FINGER_C2H2_1"/>
    <property type="match status" value="1"/>
</dbReference>
<dbReference type="Pfam" id="PF07776">
    <property type="entry name" value="zf-AD"/>
    <property type="match status" value="1"/>
</dbReference>
<dbReference type="InterPro" id="IPR036236">
    <property type="entry name" value="Znf_C2H2_sf"/>
</dbReference>
<dbReference type="GO" id="GO:0005634">
    <property type="term" value="C:nucleus"/>
    <property type="evidence" value="ECO:0007669"/>
    <property type="project" value="InterPro"/>
</dbReference>
<feature type="compositionally biased region" description="Basic and acidic residues" evidence="3">
    <location>
        <begin position="21"/>
        <end position="30"/>
    </location>
</feature>
<feature type="binding site" evidence="2">
    <location>
        <position position="39"/>
    </location>
    <ligand>
        <name>Zn(2+)</name>
        <dbReference type="ChEBI" id="CHEBI:29105"/>
    </ligand>
</feature>
<dbReference type="GO" id="GO:0008270">
    <property type="term" value="F:zinc ion binding"/>
    <property type="evidence" value="ECO:0007669"/>
    <property type="project" value="UniProtKB-UniRule"/>
</dbReference>
<feature type="compositionally biased region" description="Polar residues" evidence="3">
    <location>
        <begin position="1"/>
        <end position="20"/>
    </location>
</feature>
<feature type="region of interest" description="Disordered" evidence="3">
    <location>
        <begin position="1"/>
        <end position="30"/>
    </location>
</feature>
<reference evidence="6" key="1">
    <citation type="submission" date="2023-03" db="EMBL/GenBank/DDBJ databases">
        <title>Chromosome-level genomes of two armyworms, Mythimna separata and Mythimna loreyi, provide insights into the biosynthesis and reception of sex pheromones.</title>
        <authorList>
            <person name="Zhao H."/>
        </authorList>
    </citation>
    <scope>NUCLEOTIDE SEQUENCE</scope>
    <source>
        <strain evidence="6">BeijingLab</strain>
        <tissue evidence="6">Pupa</tissue>
    </source>
</reference>
<dbReference type="SUPFAM" id="SSF57716">
    <property type="entry name" value="Glucocorticoid receptor-like (DNA-binding domain)"/>
    <property type="match status" value="1"/>
</dbReference>
<keyword evidence="2" id="KW-0479">Metal-binding</keyword>
<dbReference type="EMBL" id="JARGEI010000018">
    <property type="protein sequence ID" value="KAJ8715649.1"/>
    <property type="molecule type" value="Genomic_DNA"/>
</dbReference>
<dbReference type="SMART" id="SM00868">
    <property type="entry name" value="zf-AD"/>
    <property type="match status" value="1"/>
</dbReference>
<feature type="binding site" evidence="2">
    <location>
        <position position="85"/>
    </location>
    <ligand>
        <name>Zn(2+)</name>
        <dbReference type="ChEBI" id="CHEBI:29105"/>
    </ligand>
</feature>
<name>A0AAD7YIJ5_MYTSE</name>
<accession>A0AAD7YIJ5</accession>
<keyword evidence="1" id="KW-0863">Zinc-finger</keyword>
<dbReference type="PROSITE" id="PS51915">
    <property type="entry name" value="ZAD"/>
    <property type="match status" value="1"/>
</dbReference>
<comment type="caution">
    <text evidence="6">The sequence shown here is derived from an EMBL/GenBank/DDBJ whole genome shotgun (WGS) entry which is preliminary data.</text>
</comment>
<dbReference type="InterPro" id="IPR012934">
    <property type="entry name" value="Znf_AD"/>
</dbReference>
<evidence type="ECO:0000259" key="4">
    <source>
        <dbReference type="PROSITE" id="PS50157"/>
    </source>
</evidence>
<organism evidence="6 7">
    <name type="scientific">Mythimna separata</name>
    <name type="common">Oriental armyworm</name>
    <name type="synonym">Pseudaletia separata</name>
    <dbReference type="NCBI Taxonomy" id="271217"/>
    <lineage>
        <taxon>Eukaryota</taxon>
        <taxon>Metazoa</taxon>
        <taxon>Ecdysozoa</taxon>
        <taxon>Arthropoda</taxon>
        <taxon>Hexapoda</taxon>
        <taxon>Insecta</taxon>
        <taxon>Pterygota</taxon>
        <taxon>Neoptera</taxon>
        <taxon>Endopterygota</taxon>
        <taxon>Lepidoptera</taxon>
        <taxon>Glossata</taxon>
        <taxon>Ditrysia</taxon>
        <taxon>Noctuoidea</taxon>
        <taxon>Noctuidae</taxon>
        <taxon>Noctuinae</taxon>
        <taxon>Hadenini</taxon>
        <taxon>Mythimna</taxon>
    </lineage>
</organism>
<protein>
    <recommendedName>
        <fullName evidence="8">ZAD domain-containing protein</fullName>
    </recommendedName>
</protein>
<feature type="binding site" evidence="2">
    <location>
        <position position="42"/>
    </location>
    <ligand>
        <name>Zn(2+)</name>
        <dbReference type="ChEBI" id="CHEBI:29105"/>
    </ligand>
</feature>
<sequence length="189" mass="21578">MNSRSSTSAGEDSAGSTSLDENSREKVGIKKEQNDDSICRVCLKEGCVPIFENKTAEDLAESLNTFAGIEIRTDDPYPKYLCQPCYTLLQGAILFRKTAQQSDEILKQPTEDLLTADNDDSYDYPEDDDNNSWEYEHKDKKKKTYYCKKCEISFDSYKEYADHKQTEEHENKKEADDETSAKSAQESKT</sequence>
<dbReference type="PROSITE" id="PS50157">
    <property type="entry name" value="ZINC_FINGER_C2H2_2"/>
    <property type="match status" value="1"/>
</dbReference>
<evidence type="ECO:0000256" key="3">
    <source>
        <dbReference type="SAM" id="MobiDB-lite"/>
    </source>
</evidence>
<feature type="binding site" evidence="2">
    <location>
        <position position="82"/>
    </location>
    <ligand>
        <name>Zn(2+)</name>
        <dbReference type="ChEBI" id="CHEBI:29105"/>
    </ligand>
</feature>
<evidence type="ECO:0000259" key="5">
    <source>
        <dbReference type="PROSITE" id="PS51915"/>
    </source>
</evidence>
<evidence type="ECO:0008006" key="8">
    <source>
        <dbReference type="Google" id="ProtNLM"/>
    </source>
</evidence>
<feature type="region of interest" description="Disordered" evidence="3">
    <location>
        <begin position="162"/>
        <end position="189"/>
    </location>
</feature>
<keyword evidence="7" id="KW-1185">Reference proteome</keyword>
<keyword evidence="2" id="KW-0862">Zinc</keyword>
<evidence type="ECO:0000313" key="6">
    <source>
        <dbReference type="EMBL" id="KAJ8715649.1"/>
    </source>
</evidence>
<dbReference type="SUPFAM" id="SSF57667">
    <property type="entry name" value="beta-beta-alpha zinc fingers"/>
    <property type="match status" value="1"/>
</dbReference>
<evidence type="ECO:0000313" key="7">
    <source>
        <dbReference type="Proteomes" id="UP001231518"/>
    </source>
</evidence>
<feature type="region of interest" description="Disordered" evidence="3">
    <location>
        <begin position="108"/>
        <end position="142"/>
    </location>
</feature>
<feature type="compositionally biased region" description="Basic and acidic residues" evidence="3">
    <location>
        <begin position="162"/>
        <end position="175"/>
    </location>
</feature>
<feature type="domain" description="C2H2-type" evidence="4">
    <location>
        <begin position="145"/>
        <end position="174"/>
    </location>
</feature>
<dbReference type="Gene3D" id="3.40.1800.20">
    <property type="match status" value="1"/>
</dbReference>
<proteinExistence type="predicted"/>
<dbReference type="Proteomes" id="UP001231518">
    <property type="component" value="Chromosome 24"/>
</dbReference>
<dbReference type="AlphaFoldDB" id="A0AAD7YIJ5"/>
<gene>
    <name evidence="6" type="ORF">PYW07_010131</name>
</gene>
<feature type="compositionally biased region" description="Acidic residues" evidence="3">
    <location>
        <begin position="117"/>
        <end position="131"/>
    </location>
</feature>
<feature type="domain" description="ZAD" evidence="5">
    <location>
        <begin position="37"/>
        <end position="109"/>
    </location>
</feature>
<evidence type="ECO:0000256" key="2">
    <source>
        <dbReference type="PROSITE-ProRule" id="PRU01263"/>
    </source>
</evidence>